<dbReference type="InterPro" id="IPR022761">
    <property type="entry name" value="Fumarate_lyase_N"/>
</dbReference>
<evidence type="ECO:0000313" key="12">
    <source>
        <dbReference type="EMBL" id="WPU64233.1"/>
    </source>
</evidence>
<dbReference type="Gene3D" id="1.20.200.10">
    <property type="entry name" value="Fumarase/aspartase (Central domain)"/>
    <property type="match status" value="1"/>
</dbReference>
<dbReference type="Pfam" id="PF00206">
    <property type="entry name" value="Lyase_1"/>
    <property type="match status" value="1"/>
</dbReference>
<dbReference type="Gene3D" id="1.10.40.30">
    <property type="entry name" value="Fumarase/aspartase (C-terminal domain)"/>
    <property type="match status" value="1"/>
</dbReference>
<dbReference type="EC" id="4.3.2.2" evidence="4 10"/>
<gene>
    <name evidence="12" type="primary">purB</name>
    <name evidence="12" type="ORF">SOO65_16185</name>
</gene>
<evidence type="ECO:0000259" key="11">
    <source>
        <dbReference type="Pfam" id="PF00206"/>
    </source>
</evidence>
<dbReference type="RefSeq" id="WP_321392637.1">
    <property type="nucleotide sequence ID" value="NZ_CP139487.1"/>
</dbReference>
<evidence type="ECO:0000256" key="9">
    <source>
        <dbReference type="ARBA" id="ARBA00049115"/>
    </source>
</evidence>
<comment type="catalytic activity">
    <reaction evidence="9">
        <text>N(6)-(1,2-dicarboxyethyl)-AMP = fumarate + AMP</text>
        <dbReference type="Rhea" id="RHEA:16853"/>
        <dbReference type="ChEBI" id="CHEBI:29806"/>
        <dbReference type="ChEBI" id="CHEBI:57567"/>
        <dbReference type="ChEBI" id="CHEBI:456215"/>
        <dbReference type="EC" id="4.3.2.2"/>
    </reaction>
    <physiologicalReaction direction="left-to-right" evidence="9">
        <dbReference type="Rhea" id="RHEA:16854"/>
    </physiologicalReaction>
</comment>
<evidence type="ECO:0000256" key="2">
    <source>
        <dbReference type="ARBA" id="ARBA00004734"/>
    </source>
</evidence>
<dbReference type="PANTHER" id="PTHR43172:SF1">
    <property type="entry name" value="ADENYLOSUCCINATE LYASE"/>
    <property type="match status" value="1"/>
</dbReference>
<evidence type="ECO:0000256" key="10">
    <source>
        <dbReference type="NCBIfam" id="TIGR00928"/>
    </source>
</evidence>
<comment type="catalytic activity">
    <reaction evidence="8">
        <text>(2S)-2-[5-amino-1-(5-phospho-beta-D-ribosyl)imidazole-4-carboxamido]succinate = 5-amino-1-(5-phospho-beta-D-ribosyl)imidazole-4-carboxamide + fumarate</text>
        <dbReference type="Rhea" id="RHEA:23920"/>
        <dbReference type="ChEBI" id="CHEBI:29806"/>
        <dbReference type="ChEBI" id="CHEBI:58443"/>
        <dbReference type="ChEBI" id="CHEBI:58475"/>
        <dbReference type="EC" id="4.3.2.2"/>
    </reaction>
    <physiologicalReaction direction="left-to-right" evidence="8">
        <dbReference type="Rhea" id="RHEA:23921"/>
    </physiologicalReaction>
</comment>
<protein>
    <recommendedName>
        <fullName evidence="5 10">Adenylosuccinate lyase</fullName>
        <ecNumber evidence="4 10">4.3.2.2</ecNumber>
    </recommendedName>
</protein>
<name>A0AAX4HM78_9BACT</name>
<dbReference type="PRINTS" id="PR00149">
    <property type="entry name" value="FUMRATELYASE"/>
</dbReference>
<dbReference type="InterPro" id="IPR020557">
    <property type="entry name" value="Fumarate_lyase_CS"/>
</dbReference>
<comment type="pathway">
    <text evidence="1">Purine metabolism; IMP biosynthesis via de novo pathway; 5-amino-1-(5-phospho-D-ribosyl)imidazole-4-carboxamide from 5-amino-1-(5-phospho-D-ribosyl)imidazole-4-carboxylate: step 2/2.</text>
</comment>
<dbReference type="GO" id="GO:0070626">
    <property type="term" value="F:(S)-2-(5-amino-1-(5-phospho-D-ribosyl)imidazole-4-carboxamido) succinate lyase (fumarate-forming) activity"/>
    <property type="evidence" value="ECO:0007669"/>
    <property type="project" value="TreeGrafter"/>
</dbReference>
<dbReference type="AlphaFoldDB" id="A0AAX4HM78"/>
<dbReference type="InterPro" id="IPR024083">
    <property type="entry name" value="Fumarase/histidase_N"/>
</dbReference>
<dbReference type="PRINTS" id="PR00145">
    <property type="entry name" value="ARGSUCLYASE"/>
</dbReference>
<dbReference type="InterPro" id="IPR000362">
    <property type="entry name" value="Fumarate_lyase_fam"/>
</dbReference>
<proteinExistence type="inferred from homology"/>
<comment type="pathway">
    <text evidence="2">Purine metabolism; AMP biosynthesis via de novo pathway; AMP from IMP: step 2/2.</text>
</comment>
<dbReference type="GO" id="GO:0044208">
    <property type="term" value="P:'de novo' AMP biosynthetic process"/>
    <property type="evidence" value="ECO:0007669"/>
    <property type="project" value="TreeGrafter"/>
</dbReference>
<reference evidence="12 13" key="1">
    <citation type="submission" date="2023-11" db="EMBL/GenBank/DDBJ databases">
        <title>Peredibacter starrii A3.12.</title>
        <authorList>
            <person name="Mitchell R.J."/>
        </authorList>
    </citation>
    <scope>NUCLEOTIDE SEQUENCE [LARGE SCALE GENOMIC DNA]</scope>
    <source>
        <strain evidence="12 13">A3.12</strain>
    </source>
</reference>
<evidence type="ECO:0000256" key="4">
    <source>
        <dbReference type="ARBA" id="ARBA00012339"/>
    </source>
</evidence>
<dbReference type="PROSITE" id="PS00163">
    <property type="entry name" value="FUMARATE_LYASES"/>
    <property type="match status" value="1"/>
</dbReference>
<dbReference type="KEGG" id="psti:SOO65_16185"/>
<comment type="similarity">
    <text evidence="3">Belongs to the lyase 1 family. Adenylosuccinate lyase subfamily.</text>
</comment>
<evidence type="ECO:0000256" key="8">
    <source>
        <dbReference type="ARBA" id="ARBA00024477"/>
    </source>
</evidence>
<accession>A0AAX4HM78</accession>
<evidence type="ECO:0000256" key="3">
    <source>
        <dbReference type="ARBA" id="ARBA00008273"/>
    </source>
</evidence>
<dbReference type="EMBL" id="CP139487">
    <property type="protein sequence ID" value="WPU64233.1"/>
    <property type="molecule type" value="Genomic_DNA"/>
</dbReference>
<dbReference type="PANTHER" id="PTHR43172">
    <property type="entry name" value="ADENYLOSUCCINATE LYASE"/>
    <property type="match status" value="1"/>
</dbReference>
<dbReference type="Proteomes" id="UP001324634">
    <property type="component" value="Chromosome"/>
</dbReference>
<dbReference type="NCBIfam" id="TIGR00928">
    <property type="entry name" value="purB"/>
    <property type="match status" value="1"/>
</dbReference>
<dbReference type="GO" id="GO:0005829">
    <property type="term" value="C:cytosol"/>
    <property type="evidence" value="ECO:0007669"/>
    <property type="project" value="TreeGrafter"/>
</dbReference>
<dbReference type="InterPro" id="IPR004769">
    <property type="entry name" value="Pur_lyase"/>
</dbReference>
<evidence type="ECO:0000256" key="7">
    <source>
        <dbReference type="ARBA" id="ARBA00023239"/>
    </source>
</evidence>
<dbReference type="Gene3D" id="1.10.275.10">
    <property type="entry name" value="Fumarase/aspartase (N-terminal domain)"/>
    <property type="match status" value="1"/>
</dbReference>
<dbReference type="FunFam" id="1.20.200.10:FF:000008">
    <property type="entry name" value="Adenylosuccinate lyase"/>
    <property type="match status" value="1"/>
</dbReference>
<evidence type="ECO:0000256" key="6">
    <source>
        <dbReference type="ARBA" id="ARBA00022755"/>
    </source>
</evidence>
<dbReference type="InterPro" id="IPR008948">
    <property type="entry name" value="L-Aspartase-like"/>
</dbReference>
<keyword evidence="7 12" id="KW-0456">Lyase</keyword>
<feature type="domain" description="Fumarate lyase N-terminal" evidence="11">
    <location>
        <begin position="42"/>
        <end position="282"/>
    </location>
</feature>
<evidence type="ECO:0000313" key="13">
    <source>
        <dbReference type="Proteomes" id="UP001324634"/>
    </source>
</evidence>
<keyword evidence="6" id="KW-0658">Purine biosynthesis</keyword>
<evidence type="ECO:0000256" key="5">
    <source>
        <dbReference type="ARBA" id="ARBA00017058"/>
    </source>
</evidence>
<dbReference type="CDD" id="cd01360">
    <property type="entry name" value="Adenylsuccinate_lyase_1"/>
    <property type="match status" value="1"/>
</dbReference>
<sequence length="427" mass="48233">MIPRYEVSEISSIWTEDKKFSYFMQVEMALLAALEDSKVIPKVSDKFQKAGINLPRIHEIEATVHHDVIAFCSSITEQVEASAGKFFHYGCTSSDVIDTALSLQIRDSLEIEIKALRELQDALWSKAESAKHLYTLGRSHGMFAEPMSFGFKFLSYVSEFSRRLEDLENFKNNLTGQMSGAVGNYTILTPEVEAKVLKALNLKVEPLSTQVIPRDRHATLAALQAGVADALERLAIEIRHLHRSDVNEVIEGFKPGQKGSSTMPHKKNPIASENISGLARVIRSHEVIARENTLLWHERDISHSSAERMWLPDSFGLTVYALRRAAKMIRDLHLNEEKISLKVQNEFATASSYILHKLLPTYNGTREELYAHIQAASFEAKSRDEFIKGLESRGLAIKSLPLHSVKDMYEAQTEAVFKRVKETYKLT</sequence>
<keyword evidence="13" id="KW-1185">Reference proteome</keyword>
<organism evidence="12 13">
    <name type="scientific">Peredibacter starrii</name>
    <dbReference type="NCBI Taxonomy" id="28202"/>
    <lineage>
        <taxon>Bacteria</taxon>
        <taxon>Pseudomonadati</taxon>
        <taxon>Bdellovibrionota</taxon>
        <taxon>Bacteriovoracia</taxon>
        <taxon>Bacteriovoracales</taxon>
        <taxon>Bacteriovoracaceae</taxon>
        <taxon>Peredibacter</taxon>
    </lineage>
</organism>
<dbReference type="GO" id="GO:0004018">
    <property type="term" value="F:N6-(1,2-dicarboxyethyl)AMP AMP-lyase (fumarate-forming) activity"/>
    <property type="evidence" value="ECO:0007669"/>
    <property type="project" value="UniProtKB-UniRule"/>
</dbReference>
<evidence type="ECO:0000256" key="1">
    <source>
        <dbReference type="ARBA" id="ARBA00004706"/>
    </source>
</evidence>
<dbReference type="SUPFAM" id="SSF48557">
    <property type="entry name" value="L-aspartase-like"/>
    <property type="match status" value="1"/>
</dbReference>